<dbReference type="PANTHER" id="PTHR44068">
    <property type="entry name" value="ZGC:194242"/>
    <property type="match status" value="1"/>
</dbReference>
<feature type="domain" description="Methyltransferase" evidence="1">
    <location>
        <begin position="57"/>
        <end position="146"/>
    </location>
</feature>
<organism evidence="2 3">
    <name type="scientific">Pseudobacteriovorax antillogorgiicola</name>
    <dbReference type="NCBI Taxonomy" id="1513793"/>
    <lineage>
        <taxon>Bacteria</taxon>
        <taxon>Pseudomonadati</taxon>
        <taxon>Bdellovibrionota</taxon>
        <taxon>Oligoflexia</taxon>
        <taxon>Oligoflexales</taxon>
        <taxon>Pseudobacteriovoracaceae</taxon>
        <taxon>Pseudobacteriovorax</taxon>
    </lineage>
</organism>
<protein>
    <submittedName>
        <fullName evidence="2">Methyltransferase domain-containing protein</fullName>
    </submittedName>
</protein>
<keyword evidence="3" id="KW-1185">Reference proteome</keyword>
<dbReference type="InterPro" id="IPR041698">
    <property type="entry name" value="Methyltransf_25"/>
</dbReference>
<reference evidence="3" key="1">
    <citation type="submission" date="2017-04" db="EMBL/GenBank/DDBJ databases">
        <authorList>
            <person name="Varghese N."/>
            <person name="Submissions S."/>
        </authorList>
    </citation>
    <scope>NUCLEOTIDE SEQUENCE [LARGE SCALE GENOMIC DNA]</scope>
    <source>
        <strain evidence="3">RKEM611</strain>
    </source>
</reference>
<dbReference type="PANTHER" id="PTHR44068:SF11">
    <property type="entry name" value="GERANYL DIPHOSPHATE 2-C-METHYLTRANSFERASE"/>
    <property type="match status" value="1"/>
</dbReference>
<dbReference type="SUPFAM" id="SSF53335">
    <property type="entry name" value="S-adenosyl-L-methionine-dependent methyltransferases"/>
    <property type="match status" value="1"/>
</dbReference>
<dbReference type="GO" id="GO:0008168">
    <property type="term" value="F:methyltransferase activity"/>
    <property type="evidence" value="ECO:0007669"/>
    <property type="project" value="UniProtKB-KW"/>
</dbReference>
<evidence type="ECO:0000313" key="3">
    <source>
        <dbReference type="Proteomes" id="UP000192907"/>
    </source>
</evidence>
<dbReference type="CDD" id="cd02440">
    <property type="entry name" value="AdoMet_MTases"/>
    <property type="match status" value="1"/>
</dbReference>
<keyword evidence="2" id="KW-0808">Transferase</keyword>
<keyword evidence="2" id="KW-0489">Methyltransferase</keyword>
<evidence type="ECO:0000313" key="2">
    <source>
        <dbReference type="EMBL" id="SMF64498.1"/>
    </source>
</evidence>
<name>A0A1Y6CIC2_9BACT</name>
<gene>
    <name evidence="2" type="ORF">SAMN06296036_12244</name>
</gene>
<proteinExistence type="predicted"/>
<dbReference type="STRING" id="1513793.SAMN06296036_12244"/>
<dbReference type="EMBL" id="FWZT01000022">
    <property type="protein sequence ID" value="SMF64498.1"/>
    <property type="molecule type" value="Genomic_DNA"/>
</dbReference>
<dbReference type="AlphaFoldDB" id="A0A1Y6CIC2"/>
<dbReference type="Pfam" id="PF13649">
    <property type="entry name" value="Methyltransf_25"/>
    <property type="match status" value="1"/>
</dbReference>
<accession>A0A1Y6CIC2</accession>
<dbReference type="InterPro" id="IPR050447">
    <property type="entry name" value="Erg6_SMT_methyltransf"/>
</dbReference>
<dbReference type="InterPro" id="IPR029063">
    <property type="entry name" value="SAM-dependent_MTases_sf"/>
</dbReference>
<dbReference type="GO" id="GO:0032259">
    <property type="term" value="P:methylation"/>
    <property type="evidence" value="ECO:0007669"/>
    <property type="project" value="UniProtKB-KW"/>
</dbReference>
<evidence type="ECO:0000259" key="1">
    <source>
        <dbReference type="Pfam" id="PF13649"/>
    </source>
</evidence>
<dbReference type="OrthoDB" id="5449367at2"/>
<dbReference type="Gene3D" id="3.40.50.150">
    <property type="entry name" value="Vaccinia Virus protein VP39"/>
    <property type="match status" value="1"/>
</dbReference>
<sequence>MEKLKYYDEMRPRWANDYPSIDSIEDVWKFYKECGYQNPQDSIISLFNDIDWQQHRILDVGCDNGLMLDFICNGLSNVQGFGIDINPKAIDRATEGYPNLNFLAYDGAHFPFTDKYFDVVFMSAVAKHIRYEDREGFYDEIKRVARYLIVIEVDAKEKKLEKFSDWTFYHSNFEEEFNRYFRLQSLSREGGDMLGVYQCV</sequence>
<dbReference type="RefSeq" id="WP_132323365.1">
    <property type="nucleotide sequence ID" value="NZ_FWZT01000022.1"/>
</dbReference>
<dbReference type="Proteomes" id="UP000192907">
    <property type="component" value="Unassembled WGS sequence"/>
</dbReference>